<dbReference type="GeneID" id="20349896"/>
<reference evidence="3" key="5">
    <citation type="submission" date="2018-04" db="UniProtKB">
        <authorList>
            <consortium name="EnsemblFungi"/>
        </authorList>
    </citation>
    <scope>IDENTIFICATION</scope>
    <source>
        <strain evidence="3">R3-111a-1</strain>
    </source>
</reference>
<dbReference type="VEuPathDB" id="FungiDB:GGTG_09438"/>
<keyword evidence="4" id="KW-1185">Reference proteome</keyword>
<feature type="region of interest" description="Disordered" evidence="1">
    <location>
        <begin position="1"/>
        <end position="25"/>
    </location>
</feature>
<reference evidence="2" key="2">
    <citation type="submission" date="2010-07" db="EMBL/GenBank/DDBJ databases">
        <authorList>
            <consortium name="The Broad Institute Genome Sequencing Platform"/>
            <consortium name="Broad Institute Genome Sequencing Center for Infectious Disease"/>
            <person name="Ma L.-J."/>
            <person name="Dead R."/>
            <person name="Young S."/>
            <person name="Zeng Q."/>
            <person name="Koehrsen M."/>
            <person name="Alvarado L."/>
            <person name="Berlin A."/>
            <person name="Chapman S.B."/>
            <person name="Chen Z."/>
            <person name="Freedman E."/>
            <person name="Gellesch M."/>
            <person name="Goldberg J."/>
            <person name="Griggs A."/>
            <person name="Gujja S."/>
            <person name="Heilman E.R."/>
            <person name="Heiman D."/>
            <person name="Hepburn T."/>
            <person name="Howarth C."/>
            <person name="Jen D."/>
            <person name="Larson L."/>
            <person name="Mehta T."/>
            <person name="Neiman D."/>
            <person name="Pearson M."/>
            <person name="Roberts A."/>
            <person name="Saif S."/>
            <person name="Shea T."/>
            <person name="Shenoy N."/>
            <person name="Sisk P."/>
            <person name="Stolte C."/>
            <person name="Sykes S."/>
            <person name="Walk T."/>
            <person name="White J."/>
            <person name="Yandava C."/>
            <person name="Haas B."/>
            <person name="Nusbaum C."/>
            <person name="Birren B."/>
        </authorList>
    </citation>
    <scope>NUCLEOTIDE SEQUENCE</scope>
    <source>
        <strain evidence="2">R3-111a-1</strain>
    </source>
</reference>
<reference evidence="4" key="1">
    <citation type="submission" date="2010-07" db="EMBL/GenBank/DDBJ databases">
        <title>The genome sequence of Gaeumannomyces graminis var. tritici strain R3-111a-1.</title>
        <authorList>
            <consortium name="The Broad Institute Genome Sequencing Platform"/>
            <person name="Ma L.-J."/>
            <person name="Dead R."/>
            <person name="Young S."/>
            <person name="Zeng Q."/>
            <person name="Koehrsen M."/>
            <person name="Alvarado L."/>
            <person name="Berlin A."/>
            <person name="Chapman S.B."/>
            <person name="Chen Z."/>
            <person name="Freedman E."/>
            <person name="Gellesch M."/>
            <person name="Goldberg J."/>
            <person name="Griggs A."/>
            <person name="Gujja S."/>
            <person name="Heilman E.R."/>
            <person name="Heiman D."/>
            <person name="Hepburn T."/>
            <person name="Howarth C."/>
            <person name="Jen D."/>
            <person name="Larson L."/>
            <person name="Mehta T."/>
            <person name="Neiman D."/>
            <person name="Pearson M."/>
            <person name="Roberts A."/>
            <person name="Saif S."/>
            <person name="Shea T."/>
            <person name="Shenoy N."/>
            <person name="Sisk P."/>
            <person name="Stolte C."/>
            <person name="Sykes S."/>
            <person name="Walk T."/>
            <person name="White J."/>
            <person name="Yandava C."/>
            <person name="Haas B."/>
            <person name="Nusbaum C."/>
            <person name="Birren B."/>
        </authorList>
    </citation>
    <scope>NUCLEOTIDE SEQUENCE [LARGE SCALE GENOMIC DNA]</scope>
    <source>
        <strain evidence="4">R3-111a-1</strain>
    </source>
</reference>
<dbReference type="HOGENOM" id="CLU_2960913_0_0_1"/>
<accession>J3P7E6</accession>
<feature type="compositionally biased region" description="Polar residues" evidence="1">
    <location>
        <begin position="1"/>
        <end position="11"/>
    </location>
</feature>
<name>J3P7E6_GAET3</name>
<dbReference type="RefSeq" id="XP_009225551.1">
    <property type="nucleotide sequence ID" value="XM_009227287.1"/>
</dbReference>
<gene>
    <name evidence="3" type="primary">20349896</name>
    <name evidence="2" type="ORF">GGTG_09438</name>
</gene>
<dbReference type="AlphaFoldDB" id="J3P7E6"/>
<reference evidence="2" key="3">
    <citation type="submission" date="2010-09" db="EMBL/GenBank/DDBJ databases">
        <title>Annotation of Gaeumannomyces graminis var. tritici R3-111a-1.</title>
        <authorList>
            <consortium name="The Broad Institute Genome Sequencing Platform"/>
            <person name="Ma L.-J."/>
            <person name="Dead R."/>
            <person name="Young S.K."/>
            <person name="Zeng Q."/>
            <person name="Gargeya S."/>
            <person name="Fitzgerald M."/>
            <person name="Haas B."/>
            <person name="Abouelleil A."/>
            <person name="Alvarado L."/>
            <person name="Arachchi H.M."/>
            <person name="Berlin A."/>
            <person name="Brown A."/>
            <person name="Chapman S.B."/>
            <person name="Chen Z."/>
            <person name="Dunbar C."/>
            <person name="Freedman E."/>
            <person name="Gearin G."/>
            <person name="Gellesch M."/>
            <person name="Goldberg J."/>
            <person name="Griggs A."/>
            <person name="Gujja S."/>
            <person name="Heiman D."/>
            <person name="Howarth C."/>
            <person name="Larson L."/>
            <person name="Lui A."/>
            <person name="MacDonald P.J.P."/>
            <person name="Mehta T."/>
            <person name="Montmayeur A."/>
            <person name="Murphy C."/>
            <person name="Neiman D."/>
            <person name="Pearson M."/>
            <person name="Priest M."/>
            <person name="Roberts A."/>
            <person name="Saif S."/>
            <person name="Shea T."/>
            <person name="Shenoy N."/>
            <person name="Sisk P."/>
            <person name="Stolte C."/>
            <person name="Sykes S."/>
            <person name="Yandava C."/>
            <person name="Wortman J."/>
            <person name="Nusbaum C."/>
            <person name="Birren B."/>
        </authorList>
    </citation>
    <scope>NUCLEOTIDE SEQUENCE</scope>
    <source>
        <strain evidence="2">R3-111a-1</strain>
    </source>
</reference>
<dbReference type="EMBL" id="GL385399">
    <property type="protein sequence ID" value="EJT72577.1"/>
    <property type="molecule type" value="Genomic_DNA"/>
</dbReference>
<evidence type="ECO:0000313" key="3">
    <source>
        <dbReference type="EnsemblFungi" id="EJT72577"/>
    </source>
</evidence>
<organism evidence="2">
    <name type="scientific">Gaeumannomyces tritici (strain R3-111a-1)</name>
    <name type="common">Wheat and barley take-all root rot fungus</name>
    <name type="synonym">Gaeumannomyces graminis var. tritici</name>
    <dbReference type="NCBI Taxonomy" id="644352"/>
    <lineage>
        <taxon>Eukaryota</taxon>
        <taxon>Fungi</taxon>
        <taxon>Dikarya</taxon>
        <taxon>Ascomycota</taxon>
        <taxon>Pezizomycotina</taxon>
        <taxon>Sordariomycetes</taxon>
        <taxon>Sordariomycetidae</taxon>
        <taxon>Magnaporthales</taxon>
        <taxon>Magnaporthaceae</taxon>
        <taxon>Gaeumannomyces</taxon>
    </lineage>
</organism>
<evidence type="ECO:0000313" key="4">
    <source>
        <dbReference type="Proteomes" id="UP000006039"/>
    </source>
</evidence>
<evidence type="ECO:0000256" key="1">
    <source>
        <dbReference type="SAM" id="MobiDB-lite"/>
    </source>
</evidence>
<dbReference type="EnsemblFungi" id="EJT72577">
    <property type="protein sequence ID" value="EJT72577"/>
    <property type="gene ID" value="GGTG_09438"/>
</dbReference>
<sequence length="59" mass="6432">MTGASFENSLNGGTGPIVLDEDEDPLKHELNGPYVKLENDPLLSQITDADWDEMTEGVI</sequence>
<dbReference type="Proteomes" id="UP000006039">
    <property type="component" value="Unassembled WGS sequence"/>
</dbReference>
<protein>
    <submittedName>
        <fullName evidence="2 3">Uncharacterized protein</fullName>
    </submittedName>
</protein>
<reference evidence="3" key="4">
    <citation type="journal article" date="2015" name="G3 (Bethesda)">
        <title>Genome sequences of three phytopathogenic species of the Magnaporthaceae family of fungi.</title>
        <authorList>
            <person name="Okagaki L.H."/>
            <person name="Nunes C.C."/>
            <person name="Sailsbery J."/>
            <person name="Clay B."/>
            <person name="Brown D."/>
            <person name="John T."/>
            <person name="Oh Y."/>
            <person name="Young N."/>
            <person name="Fitzgerald M."/>
            <person name="Haas B.J."/>
            <person name="Zeng Q."/>
            <person name="Young S."/>
            <person name="Adiconis X."/>
            <person name="Fan L."/>
            <person name="Levin J.Z."/>
            <person name="Mitchell T.K."/>
            <person name="Okubara P.A."/>
            <person name="Farman M.L."/>
            <person name="Kohn L.M."/>
            <person name="Birren B."/>
            <person name="Ma L.-J."/>
            <person name="Dean R.A."/>
        </authorList>
    </citation>
    <scope>NUCLEOTIDE SEQUENCE</scope>
    <source>
        <strain evidence="3">R3-111a-1</strain>
    </source>
</reference>
<proteinExistence type="predicted"/>
<evidence type="ECO:0000313" key="2">
    <source>
        <dbReference type="EMBL" id="EJT72577.1"/>
    </source>
</evidence>